<dbReference type="PROSITE" id="PS50293">
    <property type="entry name" value="TPR_REGION"/>
    <property type="match status" value="1"/>
</dbReference>
<organism evidence="6 7">
    <name type="scientific">Candidatus Scatousia excrementipullorum</name>
    <dbReference type="NCBI Taxonomy" id="2840936"/>
    <lineage>
        <taxon>Bacteria</taxon>
        <taxon>Candidatus Scatousia</taxon>
    </lineage>
</organism>
<feature type="compositionally biased region" description="Acidic residues" evidence="4">
    <location>
        <begin position="323"/>
        <end position="344"/>
    </location>
</feature>
<dbReference type="PANTHER" id="PTHR44858">
    <property type="entry name" value="TETRATRICOPEPTIDE REPEAT PROTEIN 6"/>
    <property type="match status" value="1"/>
</dbReference>
<evidence type="ECO:0000256" key="5">
    <source>
        <dbReference type="SAM" id="SignalP"/>
    </source>
</evidence>
<evidence type="ECO:0000256" key="1">
    <source>
        <dbReference type="ARBA" id="ARBA00022737"/>
    </source>
</evidence>
<feature type="chain" id="PRO_5039074651" evidence="5">
    <location>
        <begin position="21"/>
        <end position="354"/>
    </location>
</feature>
<feature type="repeat" description="TPR" evidence="3">
    <location>
        <begin position="248"/>
        <end position="281"/>
    </location>
</feature>
<dbReference type="Proteomes" id="UP000823632">
    <property type="component" value="Unassembled WGS sequence"/>
</dbReference>
<keyword evidence="1" id="KW-0677">Repeat</keyword>
<dbReference type="InterPro" id="IPR011990">
    <property type="entry name" value="TPR-like_helical_dom_sf"/>
</dbReference>
<comment type="caution">
    <text evidence="6">The sequence shown here is derived from an EMBL/GenBank/DDBJ whole genome shotgun (WGS) entry which is preliminary data.</text>
</comment>
<dbReference type="SMART" id="SM00028">
    <property type="entry name" value="TPR"/>
    <property type="match status" value="5"/>
</dbReference>
<evidence type="ECO:0000256" key="4">
    <source>
        <dbReference type="SAM" id="MobiDB-lite"/>
    </source>
</evidence>
<evidence type="ECO:0000256" key="2">
    <source>
        <dbReference type="ARBA" id="ARBA00022803"/>
    </source>
</evidence>
<feature type="compositionally biased region" description="Low complexity" evidence="4">
    <location>
        <begin position="297"/>
        <end position="321"/>
    </location>
</feature>
<dbReference type="SUPFAM" id="SSF48452">
    <property type="entry name" value="TPR-like"/>
    <property type="match status" value="1"/>
</dbReference>
<feature type="region of interest" description="Disordered" evidence="4">
    <location>
        <begin position="295"/>
        <end position="354"/>
    </location>
</feature>
<reference evidence="6" key="2">
    <citation type="journal article" date="2021" name="PeerJ">
        <title>Extensive microbial diversity within the chicken gut microbiome revealed by metagenomics and culture.</title>
        <authorList>
            <person name="Gilroy R."/>
            <person name="Ravi A."/>
            <person name="Getino M."/>
            <person name="Pursley I."/>
            <person name="Horton D.L."/>
            <person name="Alikhan N.F."/>
            <person name="Baker D."/>
            <person name="Gharbi K."/>
            <person name="Hall N."/>
            <person name="Watson M."/>
            <person name="Adriaenssens E.M."/>
            <person name="Foster-Nyarko E."/>
            <person name="Jarju S."/>
            <person name="Secka A."/>
            <person name="Antonio M."/>
            <person name="Oren A."/>
            <person name="Chaudhuri R.R."/>
            <person name="La Ragione R."/>
            <person name="Hildebrand F."/>
            <person name="Pallen M.J."/>
        </authorList>
    </citation>
    <scope>NUCLEOTIDE SEQUENCE</scope>
    <source>
        <strain evidence="6">10192</strain>
    </source>
</reference>
<evidence type="ECO:0000313" key="6">
    <source>
        <dbReference type="EMBL" id="MBO8430671.1"/>
    </source>
</evidence>
<evidence type="ECO:0000313" key="7">
    <source>
        <dbReference type="Proteomes" id="UP000823632"/>
    </source>
</evidence>
<dbReference type="PROSITE" id="PS50005">
    <property type="entry name" value="TPR"/>
    <property type="match status" value="3"/>
</dbReference>
<dbReference type="InterPro" id="IPR050498">
    <property type="entry name" value="Ycf3"/>
</dbReference>
<feature type="signal peptide" evidence="5">
    <location>
        <begin position="1"/>
        <end position="20"/>
    </location>
</feature>
<dbReference type="Gene3D" id="1.25.40.10">
    <property type="entry name" value="Tetratricopeptide repeat domain"/>
    <property type="match status" value="2"/>
</dbReference>
<proteinExistence type="predicted"/>
<name>A0A9D9GZD6_9BACT</name>
<dbReference type="InterPro" id="IPR019734">
    <property type="entry name" value="TPR_rpt"/>
</dbReference>
<dbReference type="EMBL" id="JADIND010000098">
    <property type="protein sequence ID" value="MBO8430671.1"/>
    <property type="molecule type" value="Genomic_DNA"/>
</dbReference>
<reference evidence="6" key="1">
    <citation type="submission" date="2020-10" db="EMBL/GenBank/DDBJ databases">
        <authorList>
            <person name="Gilroy R."/>
        </authorList>
    </citation>
    <scope>NUCLEOTIDE SEQUENCE</scope>
    <source>
        <strain evidence="6">10192</strain>
    </source>
</reference>
<sequence>MKKLLLYGLICLLTCIPAGANEITEDYMDIAKNYCLIGDYPNAISYLNRILAIEPNYTQVRDIIVMLNRFTSQDRKAYATRQNSSIYNAMVAKYNGDSTLTLEYLKKAANANGFLFYNFLGEYYKELGNYNMAIAAFNSALEYNPDFVQAYLAVALCRYEMGDYEGVIPPITKFLYFNQQESFAYMVRAKAYMMMGRNNDAETEIVTALALNDDIMYRFIHGIILCKKGQFAQAKNILEPLTDTISNADIYKYLGIAYLGLKDYNDAVLNLDKAIVLSDDDKELEAKYNEAKAALRSAASNSAPQQNNPSQQQQEPKTQVQESDSEDFPADYYLNDDYDSEEDINGTYDENQKK</sequence>
<dbReference type="AlphaFoldDB" id="A0A9D9GZD6"/>
<accession>A0A9D9GZD6</accession>
<evidence type="ECO:0000256" key="3">
    <source>
        <dbReference type="PROSITE-ProRule" id="PRU00339"/>
    </source>
</evidence>
<feature type="repeat" description="TPR" evidence="3">
    <location>
        <begin position="114"/>
        <end position="147"/>
    </location>
</feature>
<feature type="repeat" description="TPR" evidence="3">
    <location>
        <begin position="24"/>
        <end position="57"/>
    </location>
</feature>
<dbReference type="Pfam" id="PF13181">
    <property type="entry name" value="TPR_8"/>
    <property type="match status" value="1"/>
</dbReference>
<protein>
    <submittedName>
        <fullName evidence="6">Tetratricopeptide repeat protein</fullName>
    </submittedName>
</protein>
<dbReference type="PANTHER" id="PTHR44858:SF1">
    <property type="entry name" value="UDP-N-ACETYLGLUCOSAMINE--PEPTIDE N-ACETYLGLUCOSAMINYLTRANSFERASE SPINDLY-RELATED"/>
    <property type="match status" value="1"/>
</dbReference>
<keyword evidence="2 3" id="KW-0802">TPR repeat</keyword>
<gene>
    <name evidence="6" type="ORF">IAC76_04725</name>
</gene>
<keyword evidence="5" id="KW-0732">Signal</keyword>